<evidence type="ECO:0000313" key="2">
    <source>
        <dbReference type="Proteomes" id="UP000799755"/>
    </source>
</evidence>
<accession>A0ACB6Q6Y3</accession>
<sequence length="296" mass="32763">SLWLFTYSDLKTMVFPSTAFALLYSFAESLSRSDDDPNTVIDYLARRIPSILLWAWMNCLAFNVNNQRLPHAIQEDELNKSWRPLPSHRLTLYQASLLARVVHPITAIVSCIVGGGLAPSSLLAVFSYADNDLRYGDTTVMGRNVLNACGFTSFAAGALQVAIRSHSPFDAEDTKWLTVITLVVFSAVHIQDLYDQVGDKAAGRLTIALVLGDHTARYTIIAPLVFWSGFCPTYWKASSIGYYVVGSLAIVVVGRLITLRTVEGDRRTFLIYNGWLVATYMLPLLACMRGGVLRAL</sequence>
<feature type="non-terminal residue" evidence="1">
    <location>
        <position position="1"/>
    </location>
</feature>
<dbReference type="Proteomes" id="UP000799755">
    <property type="component" value="Unassembled WGS sequence"/>
</dbReference>
<protein>
    <submittedName>
        <fullName evidence="1">Uncharacterized protein</fullName>
    </submittedName>
</protein>
<dbReference type="EMBL" id="MU003575">
    <property type="protein sequence ID" value="KAF2462589.1"/>
    <property type="molecule type" value="Genomic_DNA"/>
</dbReference>
<comment type="caution">
    <text evidence="1">The sequence shown here is derived from an EMBL/GenBank/DDBJ whole genome shotgun (WGS) entry which is preliminary data.</text>
</comment>
<proteinExistence type="predicted"/>
<reference evidence="1" key="1">
    <citation type="journal article" date="2020" name="Stud. Mycol.">
        <title>101 Dothideomycetes genomes: a test case for predicting lifestyles and emergence of pathogens.</title>
        <authorList>
            <person name="Haridas S."/>
            <person name="Albert R."/>
            <person name="Binder M."/>
            <person name="Bloem J."/>
            <person name="Labutti K."/>
            <person name="Salamov A."/>
            <person name="Andreopoulos B."/>
            <person name="Baker S."/>
            <person name="Barry K."/>
            <person name="Bills G."/>
            <person name="Bluhm B."/>
            <person name="Cannon C."/>
            <person name="Castanera R."/>
            <person name="Culley D."/>
            <person name="Daum C."/>
            <person name="Ezra D."/>
            <person name="Gonzalez J."/>
            <person name="Henrissat B."/>
            <person name="Kuo A."/>
            <person name="Liang C."/>
            <person name="Lipzen A."/>
            <person name="Lutzoni F."/>
            <person name="Magnuson J."/>
            <person name="Mondo S."/>
            <person name="Nolan M."/>
            <person name="Ohm R."/>
            <person name="Pangilinan J."/>
            <person name="Park H.-J."/>
            <person name="Ramirez L."/>
            <person name="Alfaro M."/>
            <person name="Sun H."/>
            <person name="Tritt A."/>
            <person name="Yoshinaga Y."/>
            <person name="Zwiers L.-H."/>
            <person name="Turgeon B."/>
            <person name="Goodwin S."/>
            <person name="Spatafora J."/>
            <person name="Crous P."/>
            <person name="Grigoriev I."/>
        </authorList>
    </citation>
    <scope>NUCLEOTIDE SEQUENCE</scope>
    <source>
        <strain evidence="1">ATCC 200398</strain>
    </source>
</reference>
<organism evidence="1 2">
    <name type="scientific">Lindgomyces ingoldianus</name>
    <dbReference type="NCBI Taxonomy" id="673940"/>
    <lineage>
        <taxon>Eukaryota</taxon>
        <taxon>Fungi</taxon>
        <taxon>Dikarya</taxon>
        <taxon>Ascomycota</taxon>
        <taxon>Pezizomycotina</taxon>
        <taxon>Dothideomycetes</taxon>
        <taxon>Pleosporomycetidae</taxon>
        <taxon>Pleosporales</taxon>
        <taxon>Lindgomycetaceae</taxon>
        <taxon>Lindgomyces</taxon>
    </lineage>
</organism>
<evidence type="ECO:0000313" key="1">
    <source>
        <dbReference type="EMBL" id="KAF2462589.1"/>
    </source>
</evidence>
<keyword evidence="2" id="KW-1185">Reference proteome</keyword>
<name>A0ACB6Q6Y3_9PLEO</name>
<gene>
    <name evidence="1" type="ORF">BDR25DRAFT_248637</name>
</gene>